<organism evidence="2 3">
    <name type="scientific">Microbacterium invictum</name>
    <dbReference type="NCBI Taxonomy" id="515415"/>
    <lineage>
        <taxon>Bacteria</taxon>
        <taxon>Bacillati</taxon>
        <taxon>Actinomycetota</taxon>
        <taxon>Actinomycetes</taxon>
        <taxon>Micrococcales</taxon>
        <taxon>Microbacteriaceae</taxon>
        <taxon>Microbacterium</taxon>
    </lineage>
</organism>
<dbReference type="InterPro" id="IPR025962">
    <property type="entry name" value="SdpI/YhfL"/>
</dbReference>
<gene>
    <name evidence="2" type="ORF">BKA10_000016</name>
</gene>
<name>A0AA40SL88_9MICO</name>
<sequence length="112" mass="11489">MVVVAVVFPALLLFAAVLIQLAANGRLRKNRLAGIRTRATMRNETTWVAGHRAASSTVWIGFALSAGAGVLTLVADGAVAITFAAAVVVILFATVTVALVKSERASAVASKA</sequence>
<dbReference type="Pfam" id="PF13630">
    <property type="entry name" value="SdpI"/>
    <property type="match status" value="1"/>
</dbReference>
<dbReference type="RefSeq" id="WP_183497807.1">
    <property type="nucleotide sequence ID" value="NZ_BAABCO010000003.1"/>
</dbReference>
<reference evidence="2 3" key="1">
    <citation type="submission" date="2020-08" db="EMBL/GenBank/DDBJ databases">
        <title>Sequencing the genomes of 1000 actinobacteria strains.</title>
        <authorList>
            <person name="Klenk H.-P."/>
        </authorList>
    </citation>
    <scope>NUCLEOTIDE SEQUENCE [LARGE SCALE GENOMIC DNA]</scope>
    <source>
        <strain evidence="2 3">DSM 19600</strain>
    </source>
</reference>
<comment type="caution">
    <text evidence="2">The sequence shown here is derived from an EMBL/GenBank/DDBJ whole genome shotgun (WGS) entry which is preliminary data.</text>
</comment>
<evidence type="ECO:0000313" key="2">
    <source>
        <dbReference type="EMBL" id="MBB4138222.1"/>
    </source>
</evidence>
<feature type="transmembrane region" description="Helical" evidence="1">
    <location>
        <begin position="48"/>
        <end position="71"/>
    </location>
</feature>
<feature type="transmembrane region" description="Helical" evidence="1">
    <location>
        <begin position="6"/>
        <end position="27"/>
    </location>
</feature>
<accession>A0AA40SL88</accession>
<keyword evidence="1" id="KW-1133">Transmembrane helix</keyword>
<dbReference type="Proteomes" id="UP000549113">
    <property type="component" value="Unassembled WGS sequence"/>
</dbReference>
<evidence type="ECO:0000256" key="1">
    <source>
        <dbReference type="SAM" id="Phobius"/>
    </source>
</evidence>
<evidence type="ECO:0000313" key="3">
    <source>
        <dbReference type="Proteomes" id="UP000549113"/>
    </source>
</evidence>
<dbReference type="EMBL" id="JACIFH010000001">
    <property type="protein sequence ID" value="MBB4138222.1"/>
    <property type="molecule type" value="Genomic_DNA"/>
</dbReference>
<protein>
    <submittedName>
        <fullName evidence="2">Membrane protein</fullName>
    </submittedName>
</protein>
<keyword evidence="1" id="KW-0472">Membrane</keyword>
<keyword evidence="1" id="KW-0812">Transmembrane</keyword>
<feature type="transmembrane region" description="Helical" evidence="1">
    <location>
        <begin position="77"/>
        <end position="100"/>
    </location>
</feature>
<proteinExistence type="predicted"/>
<dbReference type="AlphaFoldDB" id="A0AA40SL88"/>
<keyword evidence="3" id="KW-1185">Reference proteome</keyword>